<proteinExistence type="predicted"/>
<protein>
    <submittedName>
        <fullName evidence="2">Uncharacterized protein</fullName>
    </submittedName>
</protein>
<organism evidence="2 3">
    <name type="scientific">Meloidogyne enterolobii</name>
    <name type="common">Root-knot nematode worm</name>
    <name type="synonym">Meloidogyne mayaguensis</name>
    <dbReference type="NCBI Taxonomy" id="390850"/>
    <lineage>
        <taxon>Eukaryota</taxon>
        <taxon>Metazoa</taxon>
        <taxon>Ecdysozoa</taxon>
        <taxon>Nematoda</taxon>
        <taxon>Chromadorea</taxon>
        <taxon>Rhabditida</taxon>
        <taxon>Tylenchina</taxon>
        <taxon>Tylenchomorpha</taxon>
        <taxon>Tylenchoidea</taxon>
        <taxon>Meloidogynidae</taxon>
        <taxon>Meloidogyninae</taxon>
        <taxon>Meloidogyne</taxon>
    </lineage>
</organism>
<keyword evidence="1" id="KW-0812">Transmembrane</keyword>
<dbReference type="Proteomes" id="UP000580250">
    <property type="component" value="Unassembled WGS sequence"/>
</dbReference>
<dbReference type="EMBL" id="CAJEWN010001995">
    <property type="protein sequence ID" value="CAD2201349.1"/>
    <property type="molecule type" value="Genomic_DNA"/>
</dbReference>
<evidence type="ECO:0000313" key="2">
    <source>
        <dbReference type="EMBL" id="CAD2201349.1"/>
    </source>
</evidence>
<keyword evidence="1" id="KW-1133">Transmembrane helix</keyword>
<keyword evidence="1" id="KW-0472">Membrane</keyword>
<accession>A0A6V7XPV4</accession>
<name>A0A6V7XPV4_MELEN</name>
<gene>
    <name evidence="2" type="ORF">MENT_LOCUS54888</name>
</gene>
<comment type="caution">
    <text evidence="2">The sequence shown here is derived from an EMBL/GenBank/DDBJ whole genome shotgun (WGS) entry which is preliminary data.</text>
</comment>
<feature type="transmembrane region" description="Helical" evidence="1">
    <location>
        <begin position="55"/>
        <end position="72"/>
    </location>
</feature>
<feature type="transmembrane region" description="Helical" evidence="1">
    <location>
        <begin position="84"/>
        <end position="103"/>
    </location>
</feature>
<feature type="transmembrane region" description="Helical" evidence="1">
    <location>
        <begin position="15"/>
        <end position="35"/>
    </location>
</feature>
<reference evidence="2 3" key="1">
    <citation type="submission" date="2020-08" db="EMBL/GenBank/DDBJ databases">
        <authorList>
            <person name="Koutsovoulos G."/>
            <person name="Danchin GJ E."/>
        </authorList>
    </citation>
    <scope>NUCLEOTIDE SEQUENCE [LARGE SCALE GENOMIC DNA]</scope>
</reference>
<evidence type="ECO:0000256" key="1">
    <source>
        <dbReference type="SAM" id="Phobius"/>
    </source>
</evidence>
<dbReference type="AlphaFoldDB" id="A0A6V7XPV4"/>
<sequence>MVVDQNLKGIIFRSVNISTCLACAIFLLILIRPLYKFSKERTALFILFSKTCGNLLYQFLQIFVNICFYFPSTSAFMTTNPVTLPTFTILTVSIYIHITVLAVNRFHAVYFPFNYQQMWDKKYVKSFNKLFNHESRALICHIMPKSILKSERY</sequence>
<evidence type="ECO:0000313" key="3">
    <source>
        <dbReference type="Proteomes" id="UP000580250"/>
    </source>
</evidence>